<keyword evidence="1" id="KW-0175">Coiled coil</keyword>
<dbReference type="Proteomes" id="UP000765509">
    <property type="component" value="Unassembled WGS sequence"/>
</dbReference>
<reference evidence="3" key="1">
    <citation type="submission" date="2021-03" db="EMBL/GenBank/DDBJ databases">
        <title>Draft genome sequence of rust myrtle Austropuccinia psidii MF-1, a brazilian biotype.</title>
        <authorList>
            <person name="Quecine M.C."/>
            <person name="Pachon D.M.R."/>
            <person name="Bonatelli M.L."/>
            <person name="Correr F.H."/>
            <person name="Franceschini L.M."/>
            <person name="Leite T.F."/>
            <person name="Margarido G.R.A."/>
            <person name="Almeida C.A."/>
            <person name="Ferrarezi J.A."/>
            <person name="Labate C.A."/>
        </authorList>
    </citation>
    <scope>NUCLEOTIDE SEQUENCE</scope>
    <source>
        <strain evidence="3">MF-1</strain>
    </source>
</reference>
<evidence type="ECO:0000256" key="1">
    <source>
        <dbReference type="SAM" id="Coils"/>
    </source>
</evidence>
<accession>A0A9Q3HR51</accession>
<dbReference type="OrthoDB" id="2504990at2759"/>
<feature type="coiled-coil region" evidence="1">
    <location>
        <begin position="152"/>
        <end position="197"/>
    </location>
</feature>
<dbReference type="EMBL" id="AVOT02021887">
    <property type="protein sequence ID" value="MBW0510985.1"/>
    <property type="molecule type" value="Genomic_DNA"/>
</dbReference>
<evidence type="ECO:0000313" key="4">
    <source>
        <dbReference type="Proteomes" id="UP000765509"/>
    </source>
</evidence>
<feature type="region of interest" description="Disordered" evidence="2">
    <location>
        <begin position="278"/>
        <end position="365"/>
    </location>
</feature>
<organism evidence="3 4">
    <name type="scientific">Austropuccinia psidii MF-1</name>
    <dbReference type="NCBI Taxonomy" id="1389203"/>
    <lineage>
        <taxon>Eukaryota</taxon>
        <taxon>Fungi</taxon>
        <taxon>Dikarya</taxon>
        <taxon>Basidiomycota</taxon>
        <taxon>Pucciniomycotina</taxon>
        <taxon>Pucciniomycetes</taxon>
        <taxon>Pucciniales</taxon>
        <taxon>Sphaerophragmiaceae</taxon>
        <taxon>Austropuccinia</taxon>
    </lineage>
</organism>
<protein>
    <submittedName>
        <fullName evidence="3">Uncharacterized protein</fullName>
    </submittedName>
</protein>
<dbReference type="AlphaFoldDB" id="A0A9Q3HR51"/>
<evidence type="ECO:0000256" key="2">
    <source>
        <dbReference type="SAM" id="MobiDB-lite"/>
    </source>
</evidence>
<comment type="caution">
    <text evidence="3">The sequence shown here is derived from an EMBL/GenBank/DDBJ whole genome shotgun (WGS) entry which is preliminary data.</text>
</comment>
<evidence type="ECO:0000313" key="3">
    <source>
        <dbReference type="EMBL" id="MBW0510985.1"/>
    </source>
</evidence>
<gene>
    <name evidence="3" type="ORF">O181_050700</name>
</gene>
<proteinExistence type="predicted"/>
<keyword evidence="4" id="KW-1185">Reference proteome</keyword>
<name>A0A9Q3HR51_9BASI</name>
<feature type="compositionally biased region" description="Polar residues" evidence="2">
    <location>
        <begin position="338"/>
        <end position="365"/>
    </location>
</feature>
<sequence>MALQSNESLQESEDQRRLSQVKAELARNITLREQELVAKAASLERLKFEEELTHQVNLVRLGSPSTTTSKIASPLLSPPIGPTNAMLKDAINQSPKSTVLIPVGKERDLPEPAMMVLRGLWARLGYQGNSFVDMQLEIAKELSRADFARFEREMLCNEVISLRNELDLLREDRNELIRRAESAQANLSQVLESEERTFKALVTEREIAKRAIERAEKGVQQVVVAKEKEAVRAEAMSEEIHRLEKERLAAVLYARTAEEQAALANITAKTAAAVAISAVQTSQPPTPRVGFAPTTPKSPRMPSPGLAGRTTTHSQKPSNNPSQNHHHSNLANTPRLATASSPNHHSTSAPRTPHLNSASQPNNNNTWTELDEAILQTKMRERRIEAEENRLAAEATKLAQERIKLRFDLNQLP</sequence>